<organism evidence="1 2">
    <name type="scientific">Ureibacillus galli</name>
    <dbReference type="NCBI Taxonomy" id="2762222"/>
    <lineage>
        <taxon>Bacteria</taxon>
        <taxon>Bacillati</taxon>
        <taxon>Bacillota</taxon>
        <taxon>Bacilli</taxon>
        <taxon>Bacillales</taxon>
        <taxon>Caryophanaceae</taxon>
        <taxon>Ureibacillus</taxon>
    </lineage>
</organism>
<dbReference type="EMBL" id="JACSQA010000015">
    <property type="protein sequence ID" value="MBD8027167.1"/>
    <property type="molecule type" value="Genomic_DNA"/>
</dbReference>
<name>A0ABR8XD59_9BACL</name>
<proteinExistence type="predicted"/>
<comment type="caution">
    <text evidence="1">The sequence shown here is derived from an EMBL/GenBank/DDBJ whole genome shotgun (WGS) entry which is preliminary data.</text>
</comment>
<sequence>MNEIIIPINGSQEYYESVKNEVESLVKEVVKSTPFKDYSVKVEKNKIGSFLNVEAKEVMELRFEMTKTIQESLTESYPNQIKDIAITDSSQNLIIEVNTLLNGEEPTSIGKEIEANINKILKDQFTSNYLKERIVKIYIYNKFGERLNE</sequence>
<dbReference type="RefSeq" id="WP_191707639.1">
    <property type="nucleotide sequence ID" value="NZ_JACSQA010000015.1"/>
</dbReference>
<evidence type="ECO:0000313" key="1">
    <source>
        <dbReference type="EMBL" id="MBD8027167.1"/>
    </source>
</evidence>
<accession>A0ABR8XD59</accession>
<dbReference type="Proteomes" id="UP000640930">
    <property type="component" value="Unassembled WGS sequence"/>
</dbReference>
<keyword evidence="2" id="KW-1185">Reference proteome</keyword>
<gene>
    <name evidence="1" type="ORF">H9636_10925</name>
</gene>
<evidence type="ECO:0000313" key="2">
    <source>
        <dbReference type="Proteomes" id="UP000640930"/>
    </source>
</evidence>
<protein>
    <submittedName>
        <fullName evidence="1">Uncharacterized protein</fullName>
    </submittedName>
</protein>
<reference evidence="1 2" key="1">
    <citation type="submission" date="2020-08" db="EMBL/GenBank/DDBJ databases">
        <title>A Genomic Blueprint of the Chicken Gut Microbiome.</title>
        <authorList>
            <person name="Gilroy R."/>
            <person name="Ravi A."/>
            <person name="Getino M."/>
            <person name="Pursley I."/>
            <person name="Horton D.L."/>
            <person name="Alikhan N.-F."/>
            <person name="Baker D."/>
            <person name="Gharbi K."/>
            <person name="Hall N."/>
            <person name="Watson M."/>
            <person name="Adriaenssens E.M."/>
            <person name="Foster-Nyarko E."/>
            <person name="Jarju S."/>
            <person name="Secka A."/>
            <person name="Antonio M."/>
            <person name="Oren A."/>
            <person name="Chaudhuri R."/>
            <person name="La Ragione R.M."/>
            <person name="Hildebrand F."/>
            <person name="Pallen M.J."/>
        </authorList>
    </citation>
    <scope>NUCLEOTIDE SEQUENCE [LARGE SCALE GENOMIC DNA]</scope>
    <source>
        <strain evidence="1 2">Re31</strain>
    </source>
</reference>